<evidence type="ECO:0000313" key="1">
    <source>
        <dbReference type="EMBL" id="TCN84999.1"/>
    </source>
</evidence>
<sequence>MITHAEMVSSLSELECRTNFCQGKITEYMLSGSKEAFYMQTEQKSPQLVIRPAYELFQNELSQLEGTHAKPGYFHSAQMVRFPKRIYKSLTPVHYGLAFGFDNQQALKAFILLLQKICQNK</sequence>
<reference evidence="1 2" key="1">
    <citation type="submission" date="2019-03" db="EMBL/GenBank/DDBJ databases">
        <title>Freshwater and sediment microbial communities from various areas in North America, analyzing microbe dynamics in response to fracking.</title>
        <authorList>
            <person name="Lamendella R."/>
        </authorList>
    </citation>
    <scope>NUCLEOTIDE SEQUENCE [LARGE SCALE GENOMIC DNA]</scope>
    <source>
        <strain evidence="1 2">74A</strain>
    </source>
</reference>
<protein>
    <submittedName>
        <fullName evidence="1">Uncharacterized protein</fullName>
    </submittedName>
</protein>
<dbReference type="EMBL" id="SLWF01000010">
    <property type="protein sequence ID" value="TCN84999.1"/>
    <property type="molecule type" value="Genomic_DNA"/>
</dbReference>
<dbReference type="AlphaFoldDB" id="A0A4R2FBL7"/>
<evidence type="ECO:0000313" key="2">
    <source>
        <dbReference type="Proteomes" id="UP000294832"/>
    </source>
</evidence>
<proteinExistence type="predicted"/>
<name>A0A4R2FBL7_9GAMM</name>
<comment type="caution">
    <text evidence="1">The sequence shown here is derived from an EMBL/GenBank/DDBJ whole genome shotgun (WGS) entry which is preliminary data.</text>
</comment>
<organism evidence="1 2">
    <name type="scientific">Shewanella fodinae</name>
    <dbReference type="NCBI Taxonomy" id="552357"/>
    <lineage>
        <taxon>Bacteria</taxon>
        <taxon>Pseudomonadati</taxon>
        <taxon>Pseudomonadota</taxon>
        <taxon>Gammaproteobacteria</taxon>
        <taxon>Alteromonadales</taxon>
        <taxon>Shewanellaceae</taxon>
        <taxon>Shewanella</taxon>
    </lineage>
</organism>
<keyword evidence="2" id="KW-1185">Reference proteome</keyword>
<dbReference type="Proteomes" id="UP000294832">
    <property type="component" value="Unassembled WGS sequence"/>
</dbReference>
<gene>
    <name evidence="1" type="ORF">EDC91_11038</name>
</gene>
<accession>A0A4R2FBL7</accession>